<sequence>MDNVNALIYFGGHDIVVDGRVGYSIHTVPISDDMTRDYPRSFMPIITQGLRTMSFDDEPRPSTLLGERHGSPMLDGSNMEGWEHHIHSHTGMEHTWGSNTKWYEDFTYEDWDYNITSQTEDDVS</sequence>
<evidence type="ECO:0000313" key="2">
    <source>
        <dbReference type="Proteomes" id="UP000250235"/>
    </source>
</evidence>
<proteinExistence type="predicted"/>
<gene>
    <name evidence="1" type="ORF">F511_15386</name>
</gene>
<keyword evidence="2" id="KW-1185">Reference proteome</keyword>
<organism evidence="1 2">
    <name type="scientific">Dorcoceras hygrometricum</name>
    <dbReference type="NCBI Taxonomy" id="472368"/>
    <lineage>
        <taxon>Eukaryota</taxon>
        <taxon>Viridiplantae</taxon>
        <taxon>Streptophyta</taxon>
        <taxon>Embryophyta</taxon>
        <taxon>Tracheophyta</taxon>
        <taxon>Spermatophyta</taxon>
        <taxon>Magnoliopsida</taxon>
        <taxon>eudicotyledons</taxon>
        <taxon>Gunneridae</taxon>
        <taxon>Pentapetalae</taxon>
        <taxon>asterids</taxon>
        <taxon>lamiids</taxon>
        <taxon>Lamiales</taxon>
        <taxon>Gesneriaceae</taxon>
        <taxon>Didymocarpoideae</taxon>
        <taxon>Trichosporeae</taxon>
        <taxon>Loxocarpinae</taxon>
        <taxon>Dorcoceras</taxon>
    </lineage>
</organism>
<name>A0A2Z7C4I1_9LAMI</name>
<reference evidence="1 2" key="1">
    <citation type="journal article" date="2015" name="Proc. Natl. Acad. Sci. U.S.A.">
        <title>The resurrection genome of Boea hygrometrica: A blueprint for survival of dehydration.</title>
        <authorList>
            <person name="Xiao L."/>
            <person name="Yang G."/>
            <person name="Zhang L."/>
            <person name="Yang X."/>
            <person name="Zhao S."/>
            <person name="Ji Z."/>
            <person name="Zhou Q."/>
            <person name="Hu M."/>
            <person name="Wang Y."/>
            <person name="Chen M."/>
            <person name="Xu Y."/>
            <person name="Jin H."/>
            <person name="Xiao X."/>
            <person name="Hu G."/>
            <person name="Bao F."/>
            <person name="Hu Y."/>
            <person name="Wan P."/>
            <person name="Li L."/>
            <person name="Deng X."/>
            <person name="Kuang T."/>
            <person name="Xiang C."/>
            <person name="Zhu J.K."/>
            <person name="Oliver M.J."/>
            <person name="He Y."/>
        </authorList>
    </citation>
    <scope>NUCLEOTIDE SEQUENCE [LARGE SCALE GENOMIC DNA]</scope>
    <source>
        <strain evidence="2">cv. XS01</strain>
    </source>
</reference>
<dbReference type="EMBL" id="KQ999417">
    <property type="protein sequence ID" value="KZV41617.1"/>
    <property type="molecule type" value="Genomic_DNA"/>
</dbReference>
<accession>A0A2Z7C4I1</accession>
<evidence type="ECO:0000313" key="1">
    <source>
        <dbReference type="EMBL" id="KZV41617.1"/>
    </source>
</evidence>
<dbReference type="Proteomes" id="UP000250235">
    <property type="component" value="Unassembled WGS sequence"/>
</dbReference>
<protein>
    <submittedName>
        <fullName evidence="1">ADP-forming family protein</fullName>
    </submittedName>
</protein>
<dbReference type="AlphaFoldDB" id="A0A2Z7C4I1"/>